<gene>
    <name evidence="2" type="ORF">IV203_003372</name>
</gene>
<sequence length="384" mass="44741">MLMARNRWQQRPTPQTNVNVITAAYPYEDDRYGSYHYHSESSRKYDSKYTSFFQCQRLKLKHLFSRPSVKRLCSFSVLVIGTLFFGWLVLTNSERRRLCPASKGTSTVSSRIRKDDVCFVTCIFGKSVEEVDQPANVEWYMTHWCNVQFILVTNLPTLPAQGWNKIVQPTSEVPSNNNSNNSQSTDFIVKSREAKFLGWKVLPNVQEQCAAVVYMDGYLQPKKRSSWWNPASNSTLIKFRNIVDQVQNHPWGLSQVKQAYFNGLPTTTILQNLVRDRKDTAEHVNSTLSWLQQLDDYQDVVTYYLNKYFAYNPRNVNYQRMSSWFWQHYTTYGGLWRDQPLWAYTLHHFNCTPAVMTSQGVITRGGDLFEKGGTLGWDQHIYVS</sequence>
<keyword evidence="1" id="KW-1133">Transmembrane helix</keyword>
<keyword evidence="1" id="KW-0472">Membrane</keyword>
<keyword evidence="3" id="KW-1185">Reference proteome</keyword>
<reference evidence="2" key="1">
    <citation type="journal article" date="2021" name="Sci. Rep.">
        <title>Diploid genomic architecture of Nitzschia inconspicua, an elite biomass production diatom.</title>
        <authorList>
            <person name="Oliver A."/>
            <person name="Podell S."/>
            <person name="Pinowska A."/>
            <person name="Traller J.C."/>
            <person name="Smith S.R."/>
            <person name="McClure R."/>
            <person name="Beliaev A."/>
            <person name="Bohutskyi P."/>
            <person name="Hill E.A."/>
            <person name="Rabines A."/>
            <person name="Zheng H."/>
            <person name="Allen L.Z."/>
            <person name="Kuo A."/>
            <person name="Grigoriev I.V."/>
            <person name="Allen A.E."/>
            <person name="Hazlebeck D."/>
            <person name="Allen E.E."/>
        </authorList>
    </citation>
    <scope>NUCLEOTIDE SEQUENCE</scope>
    <source>
        <strain evidence="2">Hildebrandi</strain>
    </source>
</reference>
<evidence type="ECO:0000313" key="3">
    <source>
        <dbReference type="Proteomes" id="UP000693970"/>
    </source>
</evidence>
<comment type="caution">
    <text evidence="2">The sequence shown here is derived from an EMBL/GenBank/DDBJ whole genome shotgun (WGS) entry which is preliminary data.</text>
</comment>
<reference evidence="2" key="2">
    <citation type="submission" date="2021-04" db="EMBL/GenBank/DDBJ databases">
        <authorList>
            <person name="Podell S."/>
        </authorList>
    </citation>
    <scope>NUCLEOTIDE SEQUENCE</scope>
    <source>
        <strain evidence="2">Hildebrandi</strain>
    </source>
</reference>
<feature type="transmembrane region" description="Helical" evidence="1">
    <location>
        <begin position="72"/>
        <end position="90"/>
    </location>
</feature>
<evidence type="ECO:0000256" key="1">
    <source>
        <dbReference type="SAM" id="Phobius"/>
    </source>
</evidence>
<accession>A0A9K3L3E0</accession>
<name>A0A9K3L3E0_9STRA</name>
<organism evidence="2 3">
    <name type="scientific">Nitzschia inconspicua</name>
    <dbReference type="NCBI Taxonomy" id="303405"/>
    <lineage>
        <taxon>Eukaryota</taxon>
        <taxon>Sar</taxon>
        <taxon>Stramenopiles</taxon>
        <taxon>Ochrophyta</taxon>
        <taxon>Bacillariophyta</taxon>
        <taxon>Bacillariophyceae</taxon>
        <taxon>Bacillariophycidae</taxon>
        <taxon>Bacillariales</taxon>
        <taxon>Bacillariaceae</taxon>
        <taxon>Nitzschia</taxon>
    </lineage>
</organism>
<dbReference type="OrthoDB" id="10451415at2759"/>
<proteinExistence type="predicted"/>
<protein>
    <submittedName>
        <fullName evidence="2">Uncharacterized protein</fullName>
    </submittedName>
</protein>
<evidence type="ECO:0000313" key="2">
    <source>
        <dbReference type="EMBL" id="KAG7354016.1"/>
    </source>
</evidence>
<dbReference type="EMBL" id="JAGRRH010000016">
    <property type="protein sequence ID" value="KAG7354016.1"/>
    <property type="molecule type" value="Genomic_DNA"/>
</dbReference>
<dbReference type="AlphaFoldDB" id="A0A9K3L3E0"/>
<keyword evidence="1" id="KW-0812">Transmembrane</keyword>
<dbReference type="Proteomes" id="UP000693970">
    <property type="component" value="Unassembled WGS sequence"/>
</dbReference>